<sequence length="725" mass="83050">MYLEKKVALALIGLASNIFGFIQLGIQLVAATQSLIDAREIPTVAELDNILDYIQIGHDRVRKHISSSKAELSKTDLNILKMVKQCDEITNQLRDLCKKLSTRPDPWSRTLDSLWVVVKARINRTEIQDLGERLMRMSTMIREYMGKALQRQHSEIKQKLDRVNQAYREFDIKYDIRLNEIRDEVIAAIKSMSAPNAKVLGIHGNQLGILNSKLVGLKKELDVCDTQAEVIKSLYFKEIKRRWSVIPEAEEKTNSWLFDRSKTNFASWAESKEVSAIYCISGLAGSGKSTLMKFASDHPETKELLEEWARPHKLCQASYFFWNQGFEKQKSKTGLLQSLLYQILRHNPELTSIADTIRGGRHYETWDFAELESVFEQVISNTEIDTRFCFFIDGLDEYGGEDEEISRILRSIIESPHIKICASSRPRTVFEKDLWSDKYSLKMQELTKEDMRAYVRKTLADIACFKELSGPEDVAESMTKHIAEQARGVWLWVFLVSRDLKKAVNREEDLTNWKKIVNSLPQDLEKYFEQIISKIDKLYHDEMARIFLAALEGVQPLPLLAFSLLVRELSDPDYATSATNSSPAFEEVGSTKETQRRWTARLQNRCGDLLVVEDGDYPTLFDCPVDFLHRTVRDFLQDCYLKDLKARLKSSFNPSLSLCKVMLYLLKKHSGTADSGLKDADSLNSIITVVDQLLYHAHEAETHDHNTNPALIAMLDQVDQVLTGP</sequence>
<dbReference type="PANTHER" id="PTHR10039:SF5">
    <property type="entry name" value="NACHT DOMAIN-CONTAINING PROTEIN"/>
    <property type="match status" value="1"/>
</dbReference>
<evidence type="ECO:0000259" key="2">
    <source>
        <dbReference type="Pfam" id="PF24883"/>
    </source>
</evidence>
<dbReference type="InterPro" id="IPR027417">
    <property type="entry name" value="P-loop_NTPase"/>
</dbReference>
<feature type="domain" description="Nephrocystin 3-like N-terminal" evidence="2">
    <location>
        <begin position="253"/>
        <end position="425"/>
    </location>
</feature>
<dbReference type="InterPro" id="IPR056884">
    <property type="entry name" value="NPHP3-like_N"/>
</dbReference>
<dbReference type="PANTHER" id="PTHR10039">
    <property type="entry name" value="AMELOGENIN"/>
    <property type="match status" value="1"/>
</dbReference>
<evidence type="ECO:0000313" key="4">
    <source>
        <dbReference type="EMBL" id="KAK7720852.1"/>
    </source>
</evidence>
<dbReference type="Gene3D" id="3.40.50.300">
    <property type="entry name" value="P-loop containing nucleotide triphosphate hydrolases"/>
    <property type="match status" value="1"/>
</dbReference>
<protein>
    <recommendedName>
        <fullName evidence="6">NACHT domain-containing protein</fullName>
    </recommendedName>
</protein>
<proteinExistence type="predicted"/>
<keyword evidence="5" id="KW-1185">Reference proteome</keyword>
<dbReference type="Proteomes" id="UP001430848">
    <property type="component" value="Unassembled WGS sequence"/>
</dbReference>
<accession>A0ABR1NZE7</accession>
<dbReference type="EMBL" id="JAKNSF020000072">
    <property type="protein sequence ID" value="KAK7720852.1"/>
    <property type="molecule type" value="Genomic_DNA"/>
</dbReference>
<name>A0ABR1NZE7_DIAER</name>
<evidence type="ECO:0000256" key="1">
    <source>
        <dbReference type="ARBA" id="ARBA00022737"/>
    </source>
</evidence>
<dbReference type="Pfam" id="PF24883">
    <property type="entry name" value="NPHP3_N"/>
    <property type="match status" value="1"/>
</dbReference>
<keyword evidence="1" id="KW-0677">Repeat</keyword>
<gene>
    <name evidence="4" type="ORF">SLS63_009635</name>
</gene>
<comment type="caution">
    <text evidence="4">The sequence shown here is derived from an EMBL/GenBank/DDBJ whole genome shotgun (WGS) entry which is preliminary data.</text>
</comment>
<dbReference type="SUPFAM" id="SSF52540">
    <property type="entry name" value="P-loop containing nucleoside triphosphate hydrolases"/>
    <property type="match status" value="1"/>
</dbReference>
<reference evidence="4 5" key="1">
    <citation type="submission" date="2024-02" db="EMBL/GenBank/DDBJ databases">
        <title>De novo assembly and annotation of 12 fungi associated with fruit tree decline syndrome in Ontario, Canada.</title>
        <authorList>
            <person name="Sulman M."/>
            <person name="Ellouze W."/>
            <person name="Ilyukhin E."/>
        </authorList>
    </citation>
    <scope>NUCLEOTIDE SEQUENCE [LARGE SCALE GENOMIC DNA]</scope>
    <source>
        <strain evidence="4 5">M169</strain>
    </source>
</reference>
<evidence type="ECO:0008006" key="6">
    <source>
        <dbReference type="Google" id="ProtNLM"/>
    </source>
</evidence>
<dbReference type="InterPro" id="IPR056693">
    <property type="entry name" value="DUF7791"/>
</dbReference>
<feature type="domain" description="DUF7791" evidence="3">
    <location>
        <begin position="534"/>
        <end position="670"/>
    </location>
</feature>
<evidence type="ECO:0000259" key="3">
    <source>
        <dbReference type="Pfam" id="PF25053"/>
    </source>
</evidence>
<organism evidence="4 5">
    <name type="scientific">Diaporthe eres</name>
    <name type="common">Phomopsis oblonga</name>
    <dbReference type="NCBI Taxonomy" id="83184"/>
    <lineage>
        <taxon>Eukaryota</taxon>
        <taxon>Fungi</taxon>
        <taxon>Dikarya</taxon>
        <taxon>Ascomycota</taxon>
        <taxon>Pezizomycotina</taxon>
        <taxon>Sordariomycetes</taxon>
        <taxon>Sordariomycetidae</taxon>
        <taxon>Diaporthales</taxon>
        <taxon>Diaporthaceae</taxon>
        <taxon>Diaporthe</taxon>
        <taxon>Diaporthe eres species complex</taxon>
    </lineage>
</organism>
<dbReference type="Pfam" id="PF25053">
    <property type="entry name" value="DUF7791"/>
    <property type="match status" value="1"/>
</dbReference>
<evidence type="ECO:0000313" key="5">
    <source>
        <dbReference type="Proteomes" id="UP001430848"/>
    </source>
</evidence>